<organism evidence="1 2">
    <name type="scientific">Ktedonospora formicarum</name>
    <dbReference type="NCBI Taxonomy" id="2778364"/>
    <lineage>
        <taxon>Bacteria</taxon>
        <taxon>Bacillati</taxon>
        <taxon>Chloroflexota</taxon>
        <taxon>Ktedonobacteria</taxon>
        <taxon>Ktedonobacterales</taxon>
        <taxon>Ktedonobacteraceae</taxon>
        <taxon>Ktedonospora</taxon>
    </lineage>
</organism>
<dbReference type="RefSeq" id="WP_220196433.1">
    <property type="nucleotide sequence ID" value="NZ_BNJF01000002.1"/>
</dbReference>
<comment type="caution">
    <text evidence="1">The sequence shown here is derived from an EMBL/GenBank/DDBJ whole genome shotgun (WGS) entry which is preliminary data.</text>
</comment>
<keyword evidence="2" id="KW-1185">Reference proteome</keyword>
<name>A0A8J3MSJ3_9CHLR</name>
<accession>A0A8J3MSJ3</accession>
<reference evidence="1" key="1">
    <citation type="submission" date="2020-10" db="EMBL/GenBank/DDBJ databases">
        <title>Taxonomic study of unclassified bacteria belonging to the class Ktedonobacteria.</title>
        <authorList>
            <person name="Yabe S."/>
            <person name="Wang C.M."/>
            <person name="Zheng Y."/>
            <person name="Sakai Y."/>
            <person name="Cavaletti L."/>
            <person name="Monciardini P."/>
            <person name="Donadio S."/>
        </authorList>
    </citation>
    <scope>NUCLEOTIDE SEQUENCE</scope>
    <source>
        <strain evidence="1">SOSP1-1</strain>
    </source>
</reference>
<dbReference type="Gene3D" id="3.40.50.12780">
    <property type="entry name" value="N-terminal domain of ligase-like"/>
    <property type="match status" value="1"/>
</dbReference>
<proteinExistence type="predicted"/>
<dbReference type="AlphaFoldDB" id="A0A8J3MSJ3"/>
<evidence type="ECO:0000313" key="2">
    <source>
        <dbReference type="Proteomes" id="UP000612362"/>
    </source>
</evidence>
<dbReference type="InterPro" id="IPR042099">
    <property type="entry name" value="ANL_N_sf"/>
</dbReference>
<gene>
    <name evidence="1" type="ORF">KSX_52900</name>
</gene>
<sequence length="365" mass="40522">MITLHSPLDLPLGASVDQEEFVRAVMEWHFSPETGSAYWLERAKSLHFDPRKDIKSVEDLALFPNLVNELRDVRVEDLIPRGYGAHPEVVGIYESGGTTGAPKRVVFLRDWFDRSQAHTSAKLDAHGLPRNVNWLVGFPSGPHMAGAFHKQQATQRGGLAFTIDMDPRWVKKLIAAGKIEEAEAYSEHLVEQITHLLRTQDIGILSITPPMLERIARHDDLVELINQKVQGILWGGAHMDADTRHLYQTEVFPGVKLVGLYGSTMILGGSAERLGLTDDDPCIFDPPSPFIIFSVIDPATGRRVGYGERGQVVMHHLSKDMLLPNNLERDMATRIEAPEGQLGDSVADVTPVAQFDNEAVIEGVY</sequence>
<dbReference type="Proteomes" id="UP000612362">
    <property type="component" value="Unassembled WGS sequence"/>
</dbReference>
<dbReference type="SUPFAM" id="SSF56801">
    <property type="entry name" value="Acetyl-CoA synthetase-like"/>
    <property type="match status" value="1"/>
</dbReference>
<protein>
    <submittedName>
        <fullName evidence="1">Phenazine antibiotic biosynthesis protein</fullName>
    </submittedName>
</protein>
<evidence type="ECO:0000313" key="1">
    <source>
        <dbReference type="EMBL" id="GHO47127.1"/>
    </source>
</evidence>
<dbReference type="EMBL" id="BNJF01000002">
    <property type="protein sequence ID" value="GHO47127.1"/>
    <property type="molecule type" value="Genomic_DNA"/>
</dbReference>